<accession>A0A855SHN4</accession>
<dbReference type="InterPro" id="IPR029058">
    <property type="entry name" value="AB_hydrolase_fold"/>
</dbReference>
<dbReference type="InterPro" id="IPR000073">
    <property type="entry name" value="AB_hydrolase_1"/>
</dbReference>
<dbReference type="RefSeq" id="WP_052955795.1">
    <property type="nucleotide sequence ID" value="NZ_JZSN01000001.1"/>
</dbReference>
<name>A0A855SHN4_PHOAN</name>
<keyword evidence="1" id="KW-0812">Transmembrane</keyword>
<feature type="domain" description="AB hydrolase-1" evidence="2">
    <location>
        <begin position="24"/>
        <end position="128"/>
    </location>
</feature>
<proteinExistence type="predicted"/>
<evidence type="ECO:0000313" key="3">
    <source>
        <dbReference type="EMBL" id="PSX09694.1"/>
    </source>
</evidence>
<keyword evidence="1" id="KW-1133">Transmembrane helix</keyword>
<dbReference type="Proteomes" id="UP000241440">
    <property type="component" value="Unassembled WGS sequence"/>
</dbReference>
<evidence type="ECO:0000259" key="2">
    <source>
        <dbReference type="Pfam" id="PF00561"/>
    </source>
</evidence>
<dbReference type="EMBL" id="PYOY01000001">
    <property type="protein sequence ID" value="PSX09694.1"/>
    <property type="molecule type" value="Genomic_DNA"/>
</dbReference>
<dbReference type="PANTHER" id="PTHR43433:SF5">
    <property type="entry name" value="AB HYDROLASE-1 DOMAIN-CONTAINING PROTEIN"/>
    <property type="match status" value="1"/>
</dbReference>
<reference evidence="3 4" key="1">
    <citation type="submission" date="2018-01" db="EMBL/GenBank/DDBJ databases">
        <title>Whole genome sequencing of Histamine producing bacteria.</title>
        <authorList>
            <person name="Butler K."/>
        </authorList>
    </citation>
    <scope>NUCLEOTIDE SEQUENCE [LARGE SCALE GENOMIC DNA]</scope>
    <source>
        <strain evidence="3 4">A2-1</strain>
    </source>
</reference>
<evidence type="ECO:0000256" key="1">
    <source>
        <dbReference type="SAM" id="Phobius"/>
    </source>
</evidence>
<evidence type="ECO:0000313" key="4">
    <source>
        <dbReference type="Proteomes" id="UP000241440"/>
    </source>
</evidence>
<dbReference type="Gene3D" id="3.40.50.1820">
    <property type="entry name" value="alpha/beta hydrolase"/>
    <property type="match status" value="1"/>
</dbReference>
<dbReference type="AlphaFoldDB" id="A0A855SHN4"/>
<dbReference type="PRINTS" id="PR00111">
    <property type="entry name" value="ABHYDROLASE"/>
</dbReference>
<dbReference type="GO" id="GO:0016787">
    <property type="term" value="F:hydrolase activity"/>
    <property type="evidence" value="ECO:0007669"/>
    <property type="project" value="UniProtKB-KW"/>
</dbReference>
<dbReference type="SUPFAM" id="SSF53474">
    <property type="entry name" value="alpha/beta-Hydrolases"/>
    <property type="match status" value="1"/>
</dbReference>
<comment type="caution">
    <text evidence="3">The sequence shown here is derived from an EMBL/GenBank/DDBJ whole genome shotgun (WGS) entry which is preliminary data.</text>
</comment>
<protein>
    <submittedName>
        <fullName evidence="3">Alpha/beta hydrolase</fullName>
    </submittedName>
</protein>
<feature type="transmembrane region" description="Helical" evidence="1">
    <location>
        <begin position="88"/>
        <end position="105"/>
    </location>
</feature>
<organism evidence="3 4">
    <name type="scientific">Photobacterium angustum</name>
    <dbReference type="NCBI Taxonomy" id="661"/>
    <lineage>
        <taxon>Bacteria</taxon>
        <taxon>Pseudomonadati</taxon>
        <taxon>Pseudomonadota</taxon>
        <taxon>Gammaproteobacteria</taxon>
        <taxon>Vibrionales</taxon>
        <taxon>Vibrionaceae</taxon>
        <taxon>Photobacterium</taxon>
    </lineage>
</organism>
<dbReference type="PANTHER" id="PTHR43433">
    <property type="entry name" value="HYDROLASE, ALPHA/BETA FOLD FAMILY PROTEIN"/>
    <property type="match status" value="1"/>
</dbReference>
<keyword evidence="1" id="KW-0472">Membrane</keyword>
<gene>
    <name evidence="3" type="ORF">C0W41_02570</name>
</gene>
<keyword evidence="3" id="KW-0378">Hydrolase</keyword>
<dbReference type="Pfam" id="PF00561">
    <property type="entry name" value="Abhydrolase_1"/>
    <property type="match status" value="1"/>
</dbReference>
<dbReference type="InterPro" id="IPR050471">
    <property type="entry name" value="AB_hydrolase"/>
</dbReference>
<sequence>MDRKTFIHNGLQLSYFDSGGKGIPLIVQHGLTGDYFQTKEIFTNIDQRCITLECRGHGHSDIGPINELSITTFTSDLKALMRHLDINIAYFSGISMGAAIALQFASRYPKMVKELILIRPAWELKASPINLEPFKAVADFVEVYGCQKGLEHYLNSEAYQKVLLQSSDNANSLRNLFDQPASNLISILRKITTCEPNATPSIINLNKINVTSLFTENDYLHPIDKAKSMSQHFERCEVIQICNKSKDKQQYINDCKRVFLNILERNIDTYS</sequence>
<dbReference type="GeneID" id="61228032"/>